<comment type="cofactor">
    <cofactor evidence="2">
        <name>heme</name>
        <dbReference type="ChEBI" id="CHEBI:30413"/>
    </cofactor>
</comment>
<dbReference type="SUPFAM" id="SSF56524">
    <property type="entry name" value="Oxidoreductase molybdopterin-binding domain"/>
    <property type="match status" value="1"/>
</dbReference>
<comment type="similarity">
    <text evidence="5">Belongs to the nitrate reductase family.</text>
</comment>
<dbReference type="OMA" id="KAMMPDY"/>
<reference evidence="19 20" key="1">
    <citation type="submission" date="2016-07" db="EMBL/GenBank/DDBJ databases">
        <title>Pervasive Adenine N6-methylation of Active Genes in Fungi.</title>
        <authorList>
            <consortium name="DOE Joint Genome Institute"/>
            <person name="Mondo S.J."/>
            <person name="Dannebaum R.O."/>
            <person name="Kuo R.C."/>
            <person name="Labutti K."/>
            <person name="Haridas S."/>
            <person name="Kuo A."/>
            <person name="Salamov A."/>
            <person name="Ahrendt S.R."/>
            <person name="Lipzen A."/>
            <person name="Sullivan W."/>
            <person name="Andreopoulos W.B."/>
            <person name="Clum A."/>
            <person name="Lindquist E."/>
            <person name="Daum C."/>
            <person name="Ramamoorthy G.K."/>
            <person name="Gryganskyi A."/>
            <person name="Culley D."/>
            <person name="Magnuson J.K."/>
            <person name="James T.Y."/>
            <person name="O'Malley M.A."/>
            <person name="Stajich J.E."/>
            <person name="Spatafora J.W."/>
            <person name="Visel A."/>
            <person name="Grigoriev I.V."/>
        </authorList>
    </citation>
    <scope>NUCLEOTIDE SEQUENCE [LARGE SCALE GENOMIC DNA]</scope>
    <source>
        <strain evidence="19 20">NRRL 2496</strain>
    </source>
</reference>
<dbReference type="GO" id="GO:0006790">
    <property type="term" value="P:sulfur compound metabolic process"/>
    <property type="evidence" value="ECO:0007669"/>
    <property type="project" value="TreeGrafter"/>
</dbReference>
<evidence type="ECO:0000313" key="20">
    <source>
        <dbReference type="Proteomes" id="UP000242180"/>
    </source>
</evidence>
<feature type="region of interest" description="Disordered" evidence="16">
    <location>
        <begin position="529"/>
        <end position="548"/>
    </location>
</feature>
<organism evidence="19 20">
    <name type="scientific">Syncephalastrum racemosum</name>
    <name type="common">Filamentous fungus</name>
    <dbReference type="NCBI Taxonomy" id="13706"/>
    <lineage>
        <taxon>Eukaryota</taxon>
        <taxon>Fungi</taxon>
        <taxon>Fungi incertae sedis</taxon>
        <taxon>Mucoromycota</taxon>
        <taxon>Mucoromycotina</taxon>
        <taxon>Mucoromycetes</taxon>
        <taxon>Mucorales</taxon>
        <taxon>Syncephalastraceae</taxon>
        <taxon>Syncephalastrum</taxon>
    </lineage>
</organism>
<dbReference type="InterPro" id="IPR036374">
    <property type="entry name" value="OxRdtase_Mopterin-bd_sf"/>
</dbReference>
<evidence type="ECO:0000256" key="3">
    <source>
        <dbReference type="ARBA" id="ARBA00001974"/>
    </source>
</evidence>
<comment type="function">
    <text evidence="4">Nitrate reductase is a key enzyme involved in the first step of nitrate assimilation in plants, fungi and bacteria.</text>
</comment>
<evidence type="ECO:0000256" key="12">
    <source>
        <dbReference type="ARBA" id="ARBA00023002"/>
    </source>
</evidence>
<evidence type="ECO:0000256" key="10">
    <source>
        <dbReference type="ARBA" id="ARBA00022617"/>
    </source>
</evidence>
<dbReference type="InterPro" id="IPR001433">
    <property type="entry name" value="OxRdtase_FAD/NAD-bd"/>
</dbReference>
<dbReference type="Pfam" id="PF03404">
    <property type="entry name" value="Mo-co_dimer"/>
    <property type="match status" value="1"/>
</dbReference>
<keyword evidence="20" id="KW-1185">Reference proteome</keyword>
<dbReference type="InterPro" id="IPR022407">
    <property type="entry name" value="OxRdtase_Mopterin_BS"/>
</dbReference>
<comment type="caution">
    <text evidence="19">The sequence shown here is derived from an EMBL/GenBank/DDBJ whole genome shotgun (WGS) entry which is preliminary data.</text>
</comment>
<dbReference type="Gene3D" id="3.10.120.10">
    <property type="entry name" value="Cytochrome b5-like heme/steroid binding domain"/>
    <property type="match status" value="1"/>
</dbReference>
<dbReference type="InterPro" id="IPR017927">
    <property type="entry name" value="FAD-bd_FR_type"/>
</dbReference>
<keyword evidence="9" id="KW-0500">Molybdenum</keyword>
<dbReference type="PROSITE" id="PS00559">
    <property type="entry name" value="MOLYBDOPTERIN_EUK"/>
    <property type="match status" value="1"/>
</dbReference>
<keyword evidence="14" id="KW-0534">Nitrate assimilation</keyword>
<dbReference type="InterPro" id="IPR008335">
    <property type="entry name" value="Mopterin_OxRdtase_euk"/>
</dbReference>
<dbReference type="Pfam" id="PF00175">
    <property type="entry name" value="NAD_binding_1"/>
    <property type="match status" value="1"/>
</dbReference>
<dbReference type="Gene3D" id="3.90.420.10">
    <property type="entry name" value="Oxidoreductase, molybdopterin-binding domain"/>
    <property type="match status" value="1"/>
</dbReference>
<dbReference type="PROSITE" id="PS00191">
    <property type="entry name" value="CYTOCHROME_B5_1"/>
    <property type="match status" value="1"/>
</dbReference>
<dbReference type="InParanoid" id="A0A1X2H2H8"/>
<name>A0A1X2H2H8_SYNRA</name>
<keyword evidence="11" id="KW-0479">Metal-binding</keyword>
<feature type="domain" description="FAD-binding FR-type" evidence="18">
    <location>
        <begin position="558"/>
        <end position="670"/>
    </location>
</feature>
<dbReference type="SUPFAM" id="SSF63380">
    <property type="entry name" value="Riboflavin synthase domain-like"/>
    <property type="match status" value="1"/>
</dbReference>
<feature type="domain" description="Cytochrome b5 heme-binding" evidence="17">
    <location>
        <begin position="457"/>
        <end position="532"/>
    </location>
</feature>
<comment type="cofactor">
    <cofactor evidence="1">
        <name>Mo-molybdopterin</name>
        <dbReference type="ChEBI" id="CHEBI:71302"/>
    </cofactor>
</comment>
<dbReference type="Pfam" id="PF00173">
    <property type="entry name" value="Cyt-b5"/>
    <property type="match status" value="1"/>
</dbReference>
<evidence type="ECO:0000256" key="8">
    <source>
        <dbReference type="ARBA" id="ARBA00015499"/>
    </source>
</evidence>
<keyword evidence="10" id="KW-0349">Heme</keyword>
<dbReference type="GO" id="GO:0043546">
    <property type="term" value="F:molybdopterin cofactor binding"/>
    <property type="evidence" value="ECO:0007669"/>
    <property type="project" value="InterPro"/>
</dbReference>
<evidence type="ECO:0000256" key="2">
    <source>
        <dbReference type="ARBA" id="ARBA00001971"/>
    </source>
</evidence>
<dbReference type="PROSITE" id="PS50255">
    <property type="entry name" value="CYTOCHROME_B5_2"/>
    <property type="match status" value="1"/>
</dbReference>
<comment type="subunit">
    <text evidence="6">Homodimer.</text>
</comment>
<dbReference type="PRINTS" id="PR00406">
    <property type="entry name" value="CYTB5RDTASE"/>
</dbReference>
<sequence>PTTVDTRDENTPDSFVFRDPAMVRLTGKHPFNAEPPLKVLEQAGFVTPNQLHFVRNHGPVPQIVWDEHRIEITGLVHRPVILSMQDILSLPPVTIPVTMVCAGNRRKEQNMTKQSIGFGWGAAGASTACWTGVYLRDVINHFAGGLLDNTNYICFDGCDTTSKGAYGTSLAANRAMSDHYDVLLAYKMNGELLPPDHGYPVRVLIPGCIGGRSVKWLARIEASETESKNIFHSIDNKVLPTQVQSAEQATAEDWWHRPEYTLYDLNINSAISSPDHDERIPLMQNGQFLDTPYRARGYAYTGGNRRITRVEASIDGGETWLLCTLERPDAATLACLFGGELRGPSYYQRSRQWAWTRWHVDIPRIDLLTAQEMVVRAWDESQNTQPEKLTWNLMGMMNNCWFRVKLRLDRSPSDLAIQCSHPTLAGPVAGGWMSPPPKAEEEDASQKQQSSAKPSSLPVYSLAEVEKHTSDTDCWIIVNDKVYDCTPFLKDHPGGASSILITGGTDTTEEFDAIHSSKAQAMLEDYLIGPTSSTNSSNSSSRSSMTSTDDQIPFLHQKQWKKLVLESKQHLSPTIRIYRFTFDAAWFGLPIGQHVYLKLPEEARDASQKPKSVMRAYTPSRCGPGYVEFLIKVYYPDHRQPGGKLTQLLDKVRIGETVDCKGPLGEYEYLGDGRYTIEGVQTSARHIGMIAGGTGITPMWQVLDALRHDDPSSRPCVSLIYCARHLEDLVLTEELEALQAYLGPDRLHLRYILSTPPKDAWEHGSGRLSLSDVQEHLFPFATSQVTEEDKVVLLCGSDAMIEQSCKP</sequence>
<dbReference type="Gene3D" id="3.40.50.80">
    <property type="entry name" value="Nucleotide-binding domain of ferredoxin-NADP reductase (FNR) module"/>
    <property type="match status" value="1"/>
</dbReference>
<dbReference type="InterPro" id="IPR039261">
    <property type="entry name" value="FNR_nucleotide-bd"/>
</dbReference>
<dbReference type="InterPro" id="IPR008333">
    <property type="entry name" value="Cbr1-like_FAD-bd_dom"/>
</dbReference>
<evidence type="ECO:0000256" key="15">
    <source>
        <dbReference type="ARBA" id="ARBA00049155"/>
    </source>
</evidence>
<evidence type="ECO:0000256" key="6">
    <source>
        <dbReference type="ARBA" id="ARBA00011738"/>
    </source>
</evidence>
<evidence type="ECO:0000259" key="18">
    <source>
        <dbReference type="PROSITE" id="PS51384"/>
    </source>
</evidence>
<dbReference type="InterPro" id="IPR005066">
    <property type="entry name" value="MoCF_OxRdtse_dimer"/>
</dbReference>
<dbReference type="FunFam" id="3.90.420.10:FF:000003">
    <property type="entry name" value="Nitrate reductase"/>
    <property type="match status" value="1"/>
</dbReference>
<gene>
    <name evidence="19" type="ORF">BCR43DRAFT_406414</name>
</gene>
<evidence type="ECO:0000256" key="11">
    <source>
        <dbReference type="ARBA" id="ARBA00022723"/>
    </source>
</evidence>
<dbReference type="InterPro" id="IPR001199">
    <property type="entry name" value="Cyt_B5-like_heme/steroid-bd"/>
</dbReference>
<evidence type="ECO:0000256" key="5">
    <source>
        <dbReference type="ARBA" id="ARBA00006253"/>
    </source>
</evidence>
<evidence type="ECO:0000256" key="7">
    <source>
        <dbReference type="ARBA" id="ARBA00012673"/>
    </source>
</evidence>
<dbReference type="InterPro" id="IPR014756">
    <property type="entry name" value="Ig_E-set"/>
</dbReference>
<dbReference type="GO" id="GO:0030151">
    <property type="term" value="F:molybdenum ion binding"/>
    <property type="evidence" value="ECO:0007669"/>
    <property type="project" value="InterPro"/>
</dbReference>
<dbReference type="PROSITE" id="PS51384">
    <property type="entry name" value="FAD_FR"/>
    <property type="match status" value="1"/>
</dbReference>
<dbReference type="GO" id="GO:0050464">
    <property type="term" value="F:nitrate reductase (NADPH) activity"/>
    <property type="evidence" value="ECO:0007669"/>
    <property type="project" value="UniProtKB-EC"/>
</dbReference>
<feature type="non-terminal residue" evidence="19">
    <location>
        <position position="807"/>
    </location>
</feature>
<dbReference type="PANTHER" id="PTHR19372">
    <property type="entry name" value="SULFITE REDUCTASE"/>
    <property type="match status" value="1"/>
</dbReference>
<dbReference type="InterPro" id="IPR018506">
    <property type="entry name" value="Cyt_B5_heme-BS"/>
</dbReference>
<dbReference type="EC" id="1.7.1.3" evidence="7"/>
<dbReference type="InterPro" id="IPR036400">
    <property type="entry name" value="Cyt_B5-like_heme/steroid_sf"/>
</dbReference>
<dbReference type="STRING" id="13706.A0A1X2H2H8"/>
<comment type="cofactor">
    <cofactor evidence="3">
        <name>FAD</name>
        <dbReference type="ChEBI" id="CHEBI:57692"/>
    </cofactor>
</comment>
<keyword evidence="13" id="KW-0408">Iron</keyword>
<comment type="catalytic activity">
    <reaction evidence="15">
        <text>nitrite + NADP(+) + H2O = nitrate + NADPH + H(+)</text>
        <dbReference type="Rhea" id="RHEA:19061"/>
        <dbReference type="ChEBI" id="CHEBI:15377"/>
        <dbReference type="ChEBI" id="CHEBI:15378"/>
        <dbReference type="ChEBI" id="CHEBI:16301"/>
        <dbReference type="ChEBI" id="CHEBI:17632"/>
        <dbReference type="ChEBI" id="CHEBI:57783"/>
        <dbReference type="ChEBI" id="CHEBI:58349"/>
        <dbReference type="EC" id="1.7.1.3"/>
    </reaction>
</comment>
<dbReference type="PRINTS" id="PR00363">
    <property type="entry name" value="CYTOCHROMEB5"/>
</dbReference>
<dbReference type="Pfam" id="PF00174">
    <property type="entry name" value="Oxidored_molyb"/>
    <property type="match status" value="1"/>
</dbReference>
<dbReference type="AlphaFoldDB" id="A0A1X2H2H8"/>
<evidence type="ECO:0000256" key="9">
    <source>
        <dbReference type="ARBA" id="ARBA00022505"/>
    </source>
</evidence>
<evidence type="ECO:0000256" key="14">
    <source>
        <dbReference type="ARBA" id="ARBA00023063"/>
    </source>
</evidence>
<feature type="non-terminal residue" evidence="19">
    <location>
        <position position="1"/>
    </location>
</feature>
<dbReference type="GO" id="GO:0008482">
    <property type="term" value="F:sulfite oxidase activity"/>
    <property type="evidence" value="ECO:0007669"/>
    <property type="project" value="TreeGrafter"/>
</dbReference>
<dbReference type="InterPro" id="IPR000572">
    <property type="entry name" value="OxRdtase_Mopterin-bd_dom"/>
</dbReference>
<dbReference type="Proteomes" id="UP000242180">
    <property type="component" value="Unassembled WGS sequence"/>
</dbReference>
<feature type="compositionally biased region" description="Low complexity" evidence="16">
    <location>
        <begin position="531"/>
        <end position="548"/>
    </location>
</feature>
<dbReference type="FunFam" id="3.10.120.10:FF:000007">
    <property type="entry name" value="Sulfite oxidase, mitochondrial"/>
    <property type="match status" value="1"/>
</dbReference>
<evidence type="ECO:0000259" key="17">
    <source>
        <dbReference type="PROSITE" id="PS50255"/>
    </source>
</evidence>
<dbReference type="OrthoDB" id="432685at2759"/>
<evidence type="ECO:0000256" key="16">
    <source>
        <dbReference type="SAM" id="MobiDB-lite"/>
    </source>
</evidence>
<dbReference type="GO" id="GO:0020037">
    <property type="term" value="F:heme binding"/>
    <property type="evidence" value="ECO:0007669"/>
    <property type="project" value="InterPro"/>
</dbReference>
<dbReference type="SUPFAM" id="SSF81296">
    <property type="entry name" value="E set domains"/>
    <property type="match status" value="1"/>
</dbReference>
<dbReference type="EMBL" id="MCGN01000010">
    <property type="protein sequence ID" value="ORY92010.1"/>
    <property type="molecule type" value="Genomic_DNA"/>
</dbReference>
<protein>
    <recommendedName>
        <fullName evidence="8">Nitrate reductase [NADPH]</fullName>
        <ecNumber evidence="7">1.7.1.3</ecNumber>
    </recommendedName>
</protein>
<dbReference type="GO" id="GO:0042128">
    <property type="term" value="P:nitrate assimilation"/>
    <property type="evidence" value="ECO:0007669"/>
    <property type="project" value="UniProtKB-KW"/>
</dbReference>
<dbReference type="SUPFAM" id="SSF55856">
    <property type="entry name" value="Cytochrome b5-like heme/steroid binding domain"/>
    <property type="match status" value="1"/>
</dbReference>
<dbReference type="SMART" id="SM01117">
    <property type="entry name" value="Cyt-b5"/>
    <property type="match status" value="1"/>
</dbReference>
<accession>A0A1X2H2H8</accession>
<dbReference type="CDD" id="cd06183">
    <property type="entry name" value="cyt_b5_reduct_like"/>
    <property type="match status" value="1"/>
</dbReference>
<dbReference type="SUPFAM" id="SSF52343">
    <property type="entry name" value="Ferredoxin reductase-like, C-terminal NADP-linked domain"/>
    <property type="match status" value="1"/>
</dbReference>
<dbReference type="Gene3D" id="2.40.30.10">
    <property type="entry name" value="Translation factors"/>
    <property type="match status" value="1"/>
</dbReference>
<proteinExistence type="inferred from homology"/>
<dbReference type="PANTHER" id="PTHR19372:SF7">
    <property type="entry name" value="SULFITE OXIDASE, MITOCHONDRIAL"/>
    <property type="match status" value="1"/>
</dbReference>
<dbReference type="PRINTS" id="PR00407">
    <property type="entry name" value="EUMOPTERIN"/>
</dbReference>
<keyword evidence="12" id="KW-0560">Oxidoreductase</keyword>
<evidence type="ECO:0000256" key="4">
    <source>
        <dbReference type="ARBA" id="ARBA00003838"/>
    </source>
</evidence>
<evidence type="ECO:0000256" key="13">
    <source>
        <dbReference type="ARBA" id="ARBA00023004"/>
    </source>
</evidence>
<evidence type="ECO:0000256" key="1">
    <source>
        <dbReference type="ARBA" id="ARBA00001924"/>
    </source>
</evidence>
<dbReference type="Pfam" id="PF00970">
    <property type="entry name" value="FAD_binding_6"/>
    <property type="match status" value="1"/>
</dbReference>
<evidence type="ECO:0000313" key="19">
    <source>
        <dbReference type="EMBL" id="ORY92010.1"/>
    </source>
</evidence>
<dbReference type="Gene3D" id="2.60.40.650">
    <property type="match status" value="1"/>
</dbReference>
<feature type="region of interest" description="Disordered" evidence="16">
    <location>
        <begin position="428"/>
        <end position="458"/>
    </location>
</feature>
<dbReference type="InterPro" id="IPR017938">
    <property type="entry name" value="Riboflavin_synthase-like_b-brl"/>
</dbReference>